<proteinExistence type="predicted"/>
<gene>
    <name evidence="1" type="ORF">RIF29_05892</name>
</gene>
<keyword evidence="2" id="KW-1185">Reference proteome</keyword>
<protein>
    <submittedName>
        <fullName evidence="1">Uncharacterized protein</fullName>
    </submittedName>
</protein>
<evidence type="ECO:0000313" key="1">
    <source>
        <dbReference type="EMBL" id="KAK7291036.1"/>
    </source>
</evidence>
<reference evidence="1 2" key="1">
    <citation type="submission" date="2024-01" db="EMBL/GenBank/DDBJ databases">
        <title>The genomes of 5 underutilized Papilionoideae crops provide insights into root nodulation and disease resistanc.</title>
        <authorList>
            <person name="Yuan L."/>
        </authorList>
    </citation>
    <scope>NUCLEOTIDE SEQUENCE [LARGE SCALE GENOMIC DNA]</scope>
    <source>
        <strain evidence="1">ZHUSHIDOU_FW_LH</strain>
        <tissue evidence="1">Leaf</tissue>
    </source>
</reference>
<dbReference type="AlphaFoldDB" id="A0AAN9PAK0"/>
<dbReference type="EMBL" id="JAYWIO010000001">
    <property type="protein sequence ID" value="KAK7291036.1"/>
    <property type="molecule type" value="Genomic_DNA"/>
</dbReference>
<organism evidence="1 2">
    <name type="scientific">Crotalaria pallida</name>
    <name type="common">Smooth rattlebox</name>
    <name type="synonym">Crotalaria striata</name>
    <dbReference type="NCBI Taxonomy" id="3830"/>
    <lineage>
        <taxon>Eukaryota</taxon>
        <taxon>Viridiplantae</taxon>
        <taxon>Streptophyta</taxon>
        <taxon>Embryophyta</taxon>
        <taxon>Tracheophyta</taxon>
        <taxon>Spermatophyta</taxon>
        <taxon>Magnoliopsida</taxon>
        <taxon>eudicotyledons</taxon>
        <taxon>Gunneridae</taxon>
        <taxon>Pentapetalae</taxon>
        <taxon>rosids</taxon>
        <taxon>fabids</taxon>
        <taxon>Fabales</taxon>
        <taxon>Fabaceae</taxon>
        <taxon>Papilionoideae</taxon>
        <taxon>50 kb inversion clade</taxon>
        <taxon>genistoids sensu lato</taxon>
        <taxon>core genistoids</taxon>
        <taxon>Crotalarieae</taxon>
        <taxon>Crotalaria</taxon>
    </lineage>
</organism>
<evidence type="ECO:0000313" key="2">
    <source>
        <dbReference type="Proteomes" id="UP001372338"/>
    </source>
</evidence>
<sequence length="192" mass="22204">MIKSTFDQASEVDPLLSISKSVKHDSDVAITSPTSPGIEMIEGAQRTKRVRKFNHSKPRNTNKGKKLKVMKESGNEMTEKAQKMKSSEKEIARNIWEFLMDDNSANIDPEIRSIEKQLENRLERGNEKFEHTWQNKFIEGYRDAILVKPVNMKATTTKRSCMLAPIDNKSEEERSEEFWKECHDNLMLKKAS</sequence>
<name>A0AAN9PAK0_CROPI</name>
<dbReference type="Proteomes" id="UP001372338">
    <property type="component" value="Unassembled WGS sequence"/>
</dbReference>
<comment type="caution">
    <text evidence="1">The sequence shown here is derived from an EMBL/GenBank/DDBJ whole genome shotgun (WGS) entry which is preliminary data.</text>
</comment>
<accession>A0AAN9PAK0</accession>